<feature type="domain" description="Flavodoxin-like" evidence="5">
    <location>
        <begin position="259"/>
        <end position="399"/>
    </location>
</feature>
<dbReference type="RefSeq" id="WP_226394308.1">
    <property type="nucleotide sequence ID" value="NZ_JADCKL010000002.1"/>
</dbReference>
<dbReference type="SMART" id="SM00849">
    <property type="entry name" value="Lactamase_B"/>
    <property type="match status" value="1"/>
</dbReference>
<evidence type="ECO:0000256" key="3">
    <source>
        <dbReference type="ARBA" id="ARBA00022448"/>
    </source>
</evidence>
<dbReference type="InterPro" id="IPR051285">
    <property type="entry name" value="NADH_oxidoreductase_modular"/>
</dbReference>
<dbReference type="Pfam" id="PF19583">
    <property type="entry name" value="ODP"/>
    <property type="match status" value="1"/>
</dbReference>
<name>A0ABR9RHG6_9FIRM</name>
<dbReference type="CDD" id="cd07709">
    <property type="entry name" value="flavodiiron_proteins_MBL-fold"/>
    <property type="match status" value="1"/>
</dbReference>
<comment type="caution">
    <text evidence="6">The sequence shown here is derived from an EMBL/GenBank/DDBJ whole genome shotgun (WGS) entry which is preliminary data.</text>
</comment>
<dbReference type="Gene3D" id="3.40.50.360">
    <property type="match status" value="1"/>
</dbReference>
<dbReference type="EMBL" id="JADCKL010000002">
    <property type="protein sequence ID" value="MBE5062411.1"/>
    <property type="molecule type" value="Genomic_DNA"/>
</dbReference>
<gene>
    <name evidence="6" type="ORF">INF30_03920</name>
</gene>
<evidence type="ECO:0000256" key="1">
    <source>
        <dbReference type="ARBA" id="ARBA00001962"/>
    </source>
</evidence>
<dbReference type="SUPFAM" id="SSF52218">
    <property type="entry name" value="Flavoproteins"/>
    <property type="match status" value="1"/>
</dbReference>
<dbReference type="InterPro" id="IPR001279">
    <property type="entry name" value="Metallo-B-lactamas"/>
</dbReference>
<dbReference type="PROSITE" id="PS00201">
    <property type="entry name" value="FLAVODOXIN"/>
    <property type="match status" value="1"/>
</dbReference>
<dbReference type="Pfam" id="PF00258">
    <property type="entry name" value="Flavodoxin_1"/>
    <property type="match status" value="1"/>
</dbReference>
<proteinExistence type="inferred from homology"/>
<reference evidence="6 7" key="1">
    <citation type="submission" date="2020-10" db="EMBL/GenBank/DDBJ databases">
        <title>ChiBAC.</title>
        <authorList>
            <person name="Zenner C."/>
            <person name="Hitch T.C.A."/>
            <person name="Clavel T."/>
        </authorList>
    </citation>
    <scope>NUCLEOTIDE SEQUENCE [LARGE SCALE GENOMIC DNA]</scope>
    <source>
        <strain evidence="6 7">DSM 108991</strain>
    </source>
</reference>
<organism evidence="6 7">
    <name type="scientific">Claveliimonas monacensis</name>
    <dbReference type="NCBI Taxonomy" id="2779351"/>
    <lineage>
        <taxon>Bacteria</taxon>
        <taxon>Bacillati</taxon>
        <taxon>Bacillota</taxon>
        <taxon>Clostridia</taxon>
        <taxon>Lachnospirales</taxon>
        <taxon>Lachnospiraceae</taxon>
        <taxon>Claveliimonas</taxon>
    </lineage>
</organism>
<dbReference type="Gene3D" id="3.60.15.10">
    <property type="entry name" value="Ribonuclease Z/Hydroxyacylglutathione hydrolase-like"/>
    <property type="match status" value="1"/>
</dbReference>
<dbReference type="SUPFAM" id="SSF56281">
    <property type="entry name" value="Metallo-hydrolase/oxidoreductase"/>
    <property type="match status" value="1"/>
</dbReference>
<dbReference type="InterPro" id="IPR008254">
    <property type="entry name" value="Flavodoxin/NO_synth"/>
</dbReference>
<keyword evidence="4" id="KW-0249">Electron transport</keyword>
<comment type="similarity">
    <text evidence="2">In the N-terminal section; belongs to the zinc metallo-hydrolase group 3 family.</text>
</comment>
<dbReference type="PROSITE" id="PS50902">
    <property type="entry name" value="FLAVODOXIN_LIKE"/>
    <property type="match status" value="1"/>
</dbReference>
<evidence type="ECO:0000259" key="5">
    <source>
        <dbReference type="PROSITE" id="PS50902"/>
    </source>
</evidence>
<dbReference type="PANTHER" id="PTHR32145:SF20">
    <property type="entry name" value="FLAVOPROTEIN"/>
    <property type="match status" value="1"/>
</dbReference>
<dbReference type="InterPro" id="IPR029039">
    <property type="entry name" value="Flavoprotein-like_sf"/>
</dbReference>
<keyword evidence="7" id="KW-1185">Reference proteome</keyword>
<comment type="cofactor">
    <cofactor evidence="1">
        <name>Fe cation</name>
        <dbReference type="ChEBI" id="CHEBI:24875"/>
    </cofactor>
</comment>
<dbReference type="InterPro" id="IPR045761">
    <property type="entry name" value="ODP_dom"/>
</dbReference>
<evidence type="ECO:0000313" key="6">
    <source>
        <dbReference type="EMBL" id="MBE5062411.1"/>
    </source>
</evidence>
<protein>
    <submittedName>
        <fullName evidence="6">FprA family A-type flavoprotein</fullName>
    </submittedName>
</protein>
<accession>A0ABR9RHG6</accession>
<dbReference type="Proteomes" id="UP000758652">
    <property type="component" value="Unassembled WGS sequence"/>
</dbReference>
<evidence type="ECO:0000256" key="4">
    <source>
        <dbReference type="ARBA" id="ARBA00022982"/>
    </source>
</evidence>
<evidence type="ECO:0000313" key="7">
    <source>
        <dbReference type="Proteomes" id="UP000758652"/>
    </source>
</evidence>
<dbReference type="InterPro" id="IPR001226">
    <property type="entry name" value="Flavodoxin_CS"/>
</dbReference>
<keyword evidence="3" id="KW-0813">Transport</keyword>
<dbReference type="PANTHER" id="PTHR32145">
    <property type="entry name" value="DIFLAVIN FLAVOPROTEIN A 2-RELATED"/>
    <property type="match status" value="1"/>
</dbReference>
<dbReference type="PIRSF" id="PIRSF005243">
    <property type="entry name" value="ROO"/>
    <property type="match status" value="1"/>
</dbReference>
<dbReference type="InterPro" id="IPR036866">
    <property type="entry name" value="RibonucZ/Hydroxyglut_hydro"/>
</dbReference>
<dbReference type="InterPro" id="IPR016440">
    <property type="entry name" value="Rubredoxin-O_OxRdtase"/>
</dbReference>
<sequence>MQITRKVTDDVVWAGCNDRRLALFENLFPIPRGVSYNSYVILDEKTVLMDTVDSGMSQQFLENVAYALKGRSLDYLIVQHMEPDHCGTIVDIMRAYPQAKVVGSVKALQMIGQFYDVSVFDAGERMMAVKEGDTLTTGSHTLHFLMAPMVHWPEVMVTYDEKDKILFAADAFGTFGALNGKLFSDEVDFEREWLPDARRYYANIVGKYGVQVQALLKKAATLDIQMICPLHGPVWRKDLEWFIDKYDKWSRYEPENKAVVIVYGSIYGNTENAADALAARLTEKGVKDIKMYDVSRTHVSELISEIFRCSHVVLACSTYNGGIYPPMADLLEDMKALSVQNRTVALMENGTWAAASGRLITAKLEEMKNISLLDTKISIKSTLQNGRETELDAFAQQIVEEMQDGE</sequence>
<evidence type="ECO:0000256" key="2">
    <source>
        <dbReference type="ARBA" id="ARBA00007121"/>
    </source>
</evidence>